<proteinExistence type="predicted"/>
<evidence type="ECO:0000313" key="3">
    <source>
        <dbReference type="Proteomes" id="UP001143474"/>
    </source>
</evidence>
<dbReference type="Proteomes" id="UP001143474">
    <property type="component" value="Unassembled WGS sequence"/>
</dbReference>
<gene>
    <name evidence="2" type="ORF">GCM10017600_53710</name>
</gene>
<evidence type="ECO:0000256" key="1">
    <source>
        <dbReference type="SAM" id="MobiDB-lite"/>
    </source>
</evidence>
<feature type="region of interest" description="Disordered" evidence="1">
    <location>
        <begin position="1"/>
        <end position="79"/>
    </location>
</feature>
<reference evidence="2" key="1">
    <citation type="journal article" date="2014" name="Int. J. Syst. Evol. Microbiol.">
        <title>Complete genome sequence of Corynebacterium casei LMG S-19264T (=DSM 44701T), isolated from a smear-ripened cheese.</title>
        <authorList>
            <consortium name="US DOE Joint Genome Institute (JGI-PGF)"/>
            <person name="Walter F."/>
            <person name="Albersmeier A."/>
            <person name="Kalinowski J."/>
            <person name="Ruckert C."/>
        </authorList>
    </citation>
    <scope>NUCLEOTIDE SEQUENCE</scope>
    <source>
        <strain evidence="2">VKM Ac-2007</strain>
    </source>
</reference>
<name>A0A9W6I6A6_9ACTN</name>
<sequence>MWTGPQAACRTAPGGAGQGRAGPGGAGREGRVVDLGRAAGQESGRPPNRDPGPGSGRPVRRDRPHAAPGDTGRFSMNVREKFEAGDTAGRDFRRLSLSEFARKYGFPL</sequence>
<dbReference type="EMBL" id="BSEV01000013">
    <property type="protein sequence ID" value="GLK11963.1"/>
    <property type="molecule type" value="Genomic_DNA"/>
</dbReference>
<reference evidence="2" key="2">
    <citation type="submission" date="2023-01" db="EMBL/GenBank/DDBJ databases">
        <authorList>
            <person name="Sun Q."/>
            <person name="Evtushenko L."/>
        </authorList>
    </citation>
    <scope>NUCLEOTIDE SEQUENCE</scope>
    <source>
        <strain evidence="2">VKM Ac-2007</strain>
    </source>
</reference>
<protein>
    <submittedName>
        <fullName evidence="2">Uncharacterized protein</fullName>
    </submittedName>
</protein>
<accession>A0A9W6I6A6</accession>
<feature type="compositionally biased region" description="Gly residues" evidence="1">
    <location>
        <begin position="14"/>
        <end position="27"/>
    </location>
</feature>
<evidence type="ECO:0000313" key="2">
    <source>
        <dbReference type="EMBL" id="GLK11963.1"/>
    </source>
</evidence>
<dbReference type="AlphaFoldDB" id="A0A9W6I6A6"/>
<organism evidence="2 3">
    <name type="scientific">Streptosporangium carneum</name>
    <dbReference type="NCBI Taxonomy" id="47481"/>
    <lineage>
        <taxon>Bacteria</taxon>
        <taxon>Bacillati</taxon>
        <taxon>Actinomycetota</taxon>
        <taxon>Actinomycetes</taxon>
        <taxon>Streptosporangiales</taxon>
        <taxon>Streptosporangiaceae</taxon>
        <taxon>Streptosporangium</taxon>
    </lineage>
</organism>
<keyword evidence="3" id="KW-1185">Reference proteome</keyword>
<comment type="caution">
    <text evidence="2">The sequence shown here is derived from an EMBL/GenBank/DDBJ whole genome shotgun (WGS) entry which is preliminary data.</text>
</comment>